<evidence type="ECO:0000313" key="3">
    <source>
        <dbReference type="Proteomes" id="UP001153269"/>
    </source>
</evidence>
<proteinExistence type="predicted"/>
<evidence type="ECO:0000256" key="1">
    <source>
        <dbReference type="SAM" id="MobiDB-lite"/>
    </source>
</evidence>
<dbReference type="Proteomes" id="UP001153269">
    <property type="component" value="Unassembled WGS sequence"/>
</dbReference>
<feature type="region of interest" description="Disordered" evidence="1">
    <location>
        <begin position="1"/>
        <end position="25"/>
    </location>
</feature>
<dbReference type="EMBL" id="CADEAL010000191">
    <property type="protein sequence ID" value="CAB1416136.1"/>
    <property type="molecule type" value="Genomic_DNA"/>
</dbReference>
<organism evidence="2 3">
    <name type="scientific">Pleuronectes platessa</name>
    <name type="common">European plaice</name>
    <dbReference type="NCBI Taxonomy" id="8262"/>
    <lineage>
        <taxon>Eukaryota</taxon>
        <taxon>Metazoa</taxon>
        <taxon>Chordata</taxon>
        <taxon>Craniata</taxon>
        <taxon>Vertebrata</taxon>
        <taxon>Euteleostomi</taxon>
        <taxon>Actinopterygii</taxon>
        <taxon>Neopterygii</taxon>
        <taxon>Teleostei</taxon>
        <taxon>Neoteleostei</taxon>
        <taxon>Acanthomorphata</taxon>
        <taxon>Carangaria</taxon>
        <taxon>Pleuronectiformes</taxon>
        <taxon>Pleuronectoidei</taxon>
        <taxon>Pleuronectidae</taxon>
        <taxon>Pleuronectes</taxon>
    </lineage>
</organism>
<sequence length="132" mass="14832">MAVKLHPTDLTTSKDPSARPRNQDPLITTLPSAWANEFLNLCEWPKNGLSHSTIKSLFQKVNIKREDDNDSEQEEKEGKGPQHAVSTEVMNQDMDSQIPWDGVSGRKMSCTSSPLQQGRLLVQKEEFILKGI</sequence>
<gene>
    <name evidence="2" type="ORF">PLEPLA_LOCUS3892</name>
</gene>
<dbReference type="AlphaFoldDB" id="A0A9N7TND2"/>
<evidence type="ECO:0000313" key="2">
    <source>
        <dbReference type="EMBL" id="CAB1416136.1"/>
    </source>
</evidence>
<reference evidence="2" key="1">
    <citation type="submission" date="2020-03" db="EMBL/GenBank/DDBJ databases">
        <authorList>
            <person name="Weist P."/>
        </authorList>
    </citation>
    <scope>NUCLEOTIDE SEQUENCE</scope>
</reference>
<name>A0A9N7TND2_PLEPL</name>
<accession>A0A9N7TND2</accession>
<keyword evidence="3" id="KW-1185">Reference proteome</keyword>
<protein>
    <submittedName>
        <fullName evidence="2">Uncharacterized protein</fullName>
    </submittedName>
</protein>
<feature type="region of interest" description="Disordered" evidence="1">
    <location>
        <begin position="64"/>
        <end position="91"/>
    </location>
</feature>
<comment type="caution">
    <text evidence="2">The sequence shown here is derived from an EMBL/GenBank/DDBJ whole genome shotgun (WGS) entry which is preliminary data.</text>
</comment>